<dbReference type="SUPFAM" id="SSF49464">
    <property type="entry name" value="Carboxypeptidase regulatory domain-like"/>
    <property type="match status" value="1"/>
</dbReference>
<keyword evidence="2 8" id="KW-0813">Transport</keyword>
<dbReference type="PROSITE" id="PS52016">
    <property type="entry name" value="TONB_DEPENDENT_REC_3"/>
    <property type="match status" value="1"/>
</dbReference>
<keyword evidence="6 8" id="KW-0472">Membrane</keyword>
<dbReference type="NCBIfam" id="TIGR04056">
    <property type="entry name" value="OMP_RagA_SusC"/>
    <property type="match status" value="1"/>
</dbReference>
<dbReference type="InterPro" id="IPR023996">
    <property type="entry name" value="TonB-dep_OMP_SusC/RagA"/>
</dbReference>
<evidence type="ECO:0000313" key="12">
    <source>
        <dbReference type="EMBL" id="CAD0004709.1"/>
    </source>
</evidence>
<organism evidence="12 13">
    <name type="scientific">Flavobacterium chungangense</name>
    <dbReference type="NCBI Taxonomy" id="554283"/>
    <lineage>
        <taxon>Bacteria</taxon>
        <taxon>Pseudomonadati</taxon>
        <taxon>Bacteroidota</taxon>
        <taxon>Flavobacteriia</taxon>
        <taxon>Flavobacteriales</taxon>
        <taxon>Flavobacteriaceae</taxon>
        <taxon>Flavobacterium</taxon>
    </lineage>
</organism>
<dbReference type="Pfam" id="PF13715">
    <property type="entry name" value="CarbopepD_reg_2"/>
    <property type="match status" value="1"/>
</dbReference>
<dbReference type="InterPro" id="IPR039426">
    <property type="entry name" value="TonB-dep_rcpt-like"/>
</dbReference>
<gene>
    <name evidence="12" type="ORF">FLACHUCJ7_01967</name>
</gene>
<dbReference type="NCBIfam" id="TIGR04057">
    <property type="entry name" value="SusC_RagA_signa"/>
    <property type="match status" value="1"/>
</dbReference>
<dbReference type="InterPro" id="IPR008969">
    <property type="entry name" value="CarboxyPept-like_regulatory"/>
</dbReference>
<evidence type="ECO:0000256" key="5">
    <source>
        <dbReference type="ARBA" id="ARBA00023077"/>
    </source>
</evidence>
<keyword evidence="3 8" id="KW-1134">Transmembrane beta strand</keyword>
<dbReference type="Gene3D" id="2.170.130.10">
    <property type="entry name" value="TonB-dependent receptor, plug domain"/>
    <property type="match status" value="1"/>
</dbReference>
<dbReference type="InterPro" id="IPR037066">
    <property type="entry name" value="Plug_dom_sf"/>
</dbReference>
<feature type="domain" description="TonB-dependent receptor plug" evidence="11">
    <location>
        <begin position="220"/>
        <end position="343"/>
    </location>
</feature>
<evidence type="ECO:0000256" key="9">
    <source>
        <dbReference type="RuleBase" id="RU003357"/>
    </source>
</evidence>
<evidence type="ECO:0000256" key="1">
    <source>
        <dbReference type="ARBA" id="ARBA00004571"/>
    </source>
</evidence>
<evidence type="ECO:0000313" key="13">
    <source>
        <dbReference type="Proteomes" id="UP000556700"/>
    </source>
</evidence>
<dbReference type="Pfam" id="PF07715">
    <property type="entry name" value="Plug"/>
    <property type="match status" value="1"/>
</dbReference>
<keyword evidence="7 8" id="KW-0998">Cell outer membrane</keyword>
<sequence>MKFLQKKLFAFISKNLLNGIMKILILVSCLTLFGFSPNSGFTQAIKVEKTKTITVQELFQLIKGETGYEFIFRNDLIQNAPTVYVTKGTFSMSYLLETALAPIDCAYELSEGTIIVKKQLKQKKLDAPIKITGKVTDRNGIPLSGVTIMIKGSSVGAFSDANGNYSIVVPTSNDTLEFYYLGFKTFSIVVGRQSTIDVQLFEDALELDETVIIGYGSSRKRDLTGSISSIKAENISSQPAANPLQAMAGRMASVNVEQANGLPGSSVNIQIRGRNSLQSGSQPLYIIDGVPFNNDAINKFSLIAANGNISPFSNINPADIDRIDVLKDADATAIYGARGANGVVLITTKRGQTGKAKLDINVYSGFGKVSRFVPMLNTAQYLELRNEAFANDGVTPDEYNAPDLLLYDQKAYTDFQKLMMGGSAPVNNIQGTLSGGNDNVKYLASVGYRNEGTVFPEDFASKRISTRMNLDYTSTDKKFLATFSAAFSKDITNLPTIDVSSSYSLPPNYPLYNEDGSFFWDYAQMNPLAQLKQKYEGITNTLIGNAVLTYNPINDLSIKTRIGYNETNLDQKAAFPLNSLPPYYLASYAQFGGSKTTNYVLEPTIDYSFNKNDWSLKALAGASWQTNDSNGHFIQADNYSSDALLFSMMAAGLLTPIYEDVSSYNFTSLFGRLTYDYGQKYFLNLNYRRDGSSKFGANNRFGNFGSIGGAWVFSQESFLADNASFLSFGKLRISYGVTGNDQIQNYLYLPLYKPGNNYDGSASLTVTNFENPNIQWESTRKFELGLDFGFFKDKLNATFNYYNNRSDNQIVYTQLPTQSGFIRYQNNIDALIENTGFECELSSKNITTDNFSWTSNFNITVPKSKLISYPGLPENSTQYKIGRPVPYIVLYDYAGIDPETGAAIYNGDDPYSPNFKEVNIGTPFYGGISNSLSYKNWSMDFLFRFSHSRGATTKLSQYKGDSALGNMINEPTSVLDRWRQPGDQNTRFPGATTTYGTDIYNGYDYYSYSSANYGDISYIQLQSANLSYNLPKAYTDKIKMNSFSIYMQGQNLFSLEKSKYRFAGTMPPLRTIVFGINCSL</sequence>
<keyword evidence="4 8" id="KW-0812">Transmembrane</keyword>
<comment type="similarity">
    <text evidence="8 9">Belongs to the TonB-dependent receptor family.</text>
</comment>
<dbReference type="AlphaFoldDB" id="A0A6V6YZG9"/>
<accession>A0A6V6YZG9</accession>
<evidence type="ECO:0000256" key="8">
    <source>
        <dbReference type="PROSITE-ProRule" id="PRU01360"/>
    </source>
</evidence>
<dbReference type="InterPro" id="IPR012910">
    <property type="entry name" value="Plug_dom"/>
</dbReference>
<evidence type="ECO:0000259" key="10">
    <source>
        <dbReference type="Pfam" id="PF00593"/>
    </source>
</evidence>
<dbReference type="EMBL" id="CAIJDO010000134">
    <property type="protein sequence ID" value="CAD0004709.1"/>
    <property type="molecule type" value="Genomic_DNA"/>
</dbReference>
<dbReference type="Gene3D" id="2.40.170.20">
    <property type="entry name" value="TonB-dependent receptor, beta-barrel domain"/>
    <property type="match status" value="1"/>
</dbReference>
<dbReference type="InterPro" id="IPR036942">
    <property type="entry name" value="Beta-barrel_TonB_sf"/>
</dbReference>
<evidence type="ECO:0000256" key="4">
    <source>
        <dbReference type="ARBA" id="ARBA00022692"/>
    </source>
</evidence>
<keyword evidence="5 9" id="KW-0798">TonB box</keyword>
<evidence type="ECO:0000259" key="11">
    <source>
        <dbReference type="Pfam" id="PF07715"/>
    </source>
</evidence>
<name>A0A6V6YZG9_9FLAO</name>
<feature type="domain" description="TonB-dependent receptor-like beta-barrel" evidence="10">
    <location>
        <begin position="507"/>
        <end position="856"/>
    </location>
</feature>
<evidence type="ECO:0000256" key="7">
    <source>
        <dbReference type="ARBA" id="ARBA00023237"/>
    </source>
</evidence>
<dbReference type="GO" id="GO:0009279">
    <property type="term" value="C:cell outer membrane"/>
    <property type="evidence" value="ECO:0007669"/>
    <property type="project" value="UniProtKB-SubCell"/>
</dbReference>
<dbReference type="Proteomes" id="UP000556700">
    <property type="component" value="Unassembled WGS sequence"/>
</dbReference>
<evidence type="ECO:0000256" key="2">
    <source>
        <dbReference type="ARBA" id="ARBA00022448"/>
    </source>
</evidence>
<reference evidence="12 13" key="1">
    <citation type="submission" date="2020-06" db="EMBL/GenBank/DDBJ databases">
        <authorList>
            <person name="Criscuolo A."/>
        </authorList>
    </citation>
    <scope>NUCLEOTIDE SEQUENCE [LARGE SCALE GENOMIC DNA]</scope>
    <source>
        <strain evidence="13">CIP 110025</strain>
    </source>
</reference>
<protein>
    <submittedName>
        <fullName evidence="12">SusC/RagA family protein</fullName>
    </submittedName>
</protein>
<comment type="caution">
    <text evidence="12">The sequence shown here is derived from an EMBL/GenBank/DDBJ whole genome shotgun (WGS) entry which is preliminary data.</text>
</comment>
<dbReference type="Pfam" id="PF00593">
    <property type="entry name" value="TonB_dep_Rec_b-barrel"/>
    <property type="match status" value="1"/>
</dbReference>
<evidence type="ECO:0000256" key="6">
    <source>
        <dbReference type="ARBA" id="ARBA00023136"/>
    </source>
</evidence>
<proteinExistence type="inferred from homology"/>
<comment type="subcellular location">
    <subcellularLocation>
        <location evidence="1 8">Cell outer membrane</location>
        <topology evidence="1 8">Multi-pass membrane protein</topology>
    </subcellularLocation>
</comment>
<dbReference type="InterPro" id="IPR000531">
    <property type="entry name" value="Beta-barrel_TonB"/>
</dbReference>
<dbReference type="SUPFAM" id="SSF56935">
    <property type="entry name" value="Porins"/>
    <property type="match status" value="1"/>
</dbReference>
<evidence type="ECO:0000256" key="3">
    <source>
        <dbReference type="ARBA" id="ARBA00022452"/>
    </source>
</evidence>
<dbReference type="Gene3D" id="2.60.40.1120">
    <property type="entry name" value="Carboxypeptidase-like, regulatory domain"/>
    <property type="match status" value="1"/>
</dbReference>
<dbReference type="InterPro" id="IPR023997">
    <property type="entry name" value="TonB-dep_OMP_SusC/RagA_CS"/>
</dbReference>
<keyword evidence="13" id="KW-1185">Reference proteome</keyword>